<protein>
    <submittedName>
        <fullName evidence="2">Uncharacterized protein</fullName>
    </submittedName>
</protein>
<feature type="signal peptide" evidence="1">
    <location>
        <begin position="1"/>
        <end position="23"/>
    </location>
</feature>
<evidence type="ECO:0000256" key="1">
    <source>
        <dbReference type="SAM" id="SignalP"/>
    </source>
</evidence>
<feature type="chain" id="PRO_5036949565" evidence="1">
    <location>
        <begin position="24"/>
        <end position="248"/>
    </location>
</feature>
<keyword evidence="3" id="KW-1185">Reference proteome</keyword>
<sequence length="248" mass="28515">MKASFYLMIFLAILGFPEGNTNGNTTWHVANETMFIGIGVHENPVFNCSLTMEKVSIKRQKECVFPFIQWLQRNPKSNCRVEHGKFLDCMVDAEKVCSTEDQLIALREMFEKTYTEDRVCIKSFLFLPANETYAFLGYSCKMDQSEKLRLKQNACSKKLEEMWQTNRADKRICREYVNVKACLKKLQADAPCNKTKEEQVLSDILLGSFNPYCQNGVDPVRGVSIMKCPSYFLFGLLITTALIKIVYI</sequence>
<dbReference type="KEGG" id="epa:110251170"/>
<evidence type="ECO:0000313" key="3">
    <source>
        <dbReference type="Proteomes" id="UP000887567"/>
    </source>
</evidence>
<accession>A0A913Y1X8</accession>
<organism evidence="2 3">
    <name type="scientific">Exaiptasia diaphana</name>
    <name type="common">Tropical sea anemone</name>
    <name type="synonym">Aiptasia pulchella</name>
    <dbReference type="NCBI Taxonomy" id="2652724"/>
    <lineage>
        <taxon>Eukaryota</taxon>
        <taxon>Metazoa</taxon>
        <taxon>Cnidaria</taxon>
        <taxon>Anthozoa</taxon>
        <taxon>Hexacorallia</taxon>
        <taxon>Actiniaria</taxon>
        <taxon>Aiptasiidae</taxon>
        <taxon>Exaiptasia</taxon>
    </lineage>
</organism>
<dbReference type="OMA" id="WMETIMS"/>
<reference evidence="2" key="1">
    <citation type="submission" date="2022-11" db="UniProtKB">
        <authorList>
            <consortium name="EnsemblMetazoa"/>
        </authorList>
    </citation>
    <scope>IDENTIFICATION</scope>
</reference>
<name>A0A913Y1X8_EXADI</name>
<keyword evidence="1" id="KW-0732">Signal</keyword>
<dbReference type="AlphaFoldDB" id="A0A913Y1X8"/>
<dbReference type="RefSeq" id="XP_020913500.1">
    <property type="nucleotide sequence ID" value="XM_021057841.2"/>
</dbReference>
<dbReference type="EnsemblMetazoa" id="XM_021057841.2">
    <property type="protein sequence ID" value="XP_020913500.1"/>
    <property type="gene ID" value="LOC110251170"/>
</dbReference>
<proteinExistence type="predicted"/>
<dbReference type="GeneID" id="110251170"/>
<evidence type="ECO:0000313" key="2">
    <source>
        <dbReference type="EnsemblMetazoa" id="XP_020913500.1"/>
    </source>
</evidence>
<dbReference type="Proteomes" id="UP000887567">
    <property type="component" value="Unplaced"/>
</dbReference>